<gene>
    <name evidence="1" type="ORF">GCM10008955_22220</name>
</gene>
<organism evidence="1 2">
    <name type="scientific">Deinococcus malanensis</name>
    <dbReference type="NCBI Taxonomy" id="1706855"/>
    <lineage>
        <taxon>Bacteria</taxon>
        <taxon>Thermotogati</taxon>
        <taxon>Deinococcota</taxon>
        <taxon>Deinococci</taxon>
        <taxon>Deinococcales</taxon>
        <taxon>Deinococcaceae</taxon>
        <taxon>Deinococcus</taxon>
    </lineage>
</organism>
<accession>A0ABQ2EWK5</accession>
<keyword evidence="2" id="KW-1185">Reference proteome</keyword>
<evidence type="ECO:0000313" key="1">
    <source>
        <dbReference type="EMBL" id="GGK27989.1"/>
    </source>
</evidence>
<name>A0ABQ2EWK5_9DEIO</name>
<protein>
    <submittedName>
        <fullName evidence="1">Uncharacterized protein</fullName>
    </submittedName>
</protein>
<reference evidence="2" key="1">
    <citation type="journal article" date="2019" name="Int. J. Syst. Evol. Microbiol.">
        <title>The Global Catalogue of Microorganisms (GCM) 10K type strain sequencing project: providing services to taxonomists for standard genome sequencing and annotation.</title>
        <authorList>
            <consortium name="The Broad Institute Genomics Platform"/>
            <consortium name="The Broad Institute Genome Sequencing Center for Infectious Disease"/>
            <person name="Wu L."/>
            <person name="Ma J."/>
        </authorList>
    </citation>
    <scope>NUCLEOTIDE SEQUENCE [LARGE SCALE GENOMIC DNA]</scope>
    <source>
        <strain evidence="2">JCM 30331</strain>
    </source>
</reference>
<proteinExistence type="predicted"/>
<comment type="caution">
    <text evidence="1">The sequence shown here is derived from an EMBL/GenBank/DDBJ whole genome shotgun (WGS) entry which is preliminary data.</text>
</comment>
<sequence>MQKIGLYALLAIVVFALVFAFLPGSRTESRTGATLQGVQLRLYPARDPDAVWSFRAADVTSDPVTNETHLRTLSGGQRVVKERDNKGVLTGREILDARLSAPELTIDAQDNMLTRQARITLVQECADIDLSGTPQQPVKIEQGSGFSAPLAKVDSPNWGGTFTRLRMSFQFVSEEAGEDSKTTFELDPDEKCVNGKRVPISRR</sequence>
<dbReference type="EMBL" id="BMPP01000008">
    <property type="protein sequence ID" value="GGK27989.1"/>
    <property type="molecule type" value="Genomic_DNA"/>
</dbReference>
<dbReference type="Proteomes" id="UP000647587">
    <property type="component" value="Unassembled WGS sequence"/>
</dbReference>
<dbReference type="RefSeq" id="WP_189008282.1">
    <property type="nucleotide sequence ID" value="NZ_BMPP01000008.1"/>
</dbReference>
<evidence type="ECO:0000313" key="2">
    <source>
        <dbReference type="Proteomes" id="UP000647587"/>
    </source>
</evidence>